<proteinExistence type="inferred from homology"/>
<keyword evidence="6" id="KW-0539">Nucleus</keyword>
<evidence type="ECO:0000256" key="6">
    <source>
        <dbReference type="ARBA" id="ARBA00023242"/>
    </source>
</evidence>
<protein>
    <submittedName>
        <fullName evidence="8">MRGBP</fullName>
    </submittedName>
</protein>
<dbReference type="GO" id="GO:0006357">
    <property type="term" value="P:regulation of transcription by RNA polymerase II"/>
    <property type="evidence" value="ECO:0007669"/>
    <property type="project" value="TreeGrafter"/>
</dbReference>
<sequence length="161" mass="18330">MAEWNIQDETKLLNAIRYNKPVGVNKHFAIVKIVDQLKNSLSRLVTIRDVWSYLESLYDVDALDEFETIPFPNEVTDFCLPEQEFPETISDLDSESDHKQSIADSLELDQPSAELPVNKNKGKLATKQLSEDNTPKRPSKRTRASAQISETPSVASKRRRV</sequence>
<evidence type="ECO:0000256" key="2">
    <source>
        <dbReference type="ARBA" id="ARBA00007117"/>
    </source>
</evidence>
<gene>
    <name evidence="8" type="ORF">EB796_008697</name>
</gene>
<evidence type="ECO:0000256" key="5">
    <source>
        <dbReference type="ARBA" id="ARBA00023163"/>
    </source>
</evidence>
<comment type="caution">
    <text evidence="8">The sequence shown here is derived from an EMBL/GenBank/DDBJ whole genome shotgun (WGS) entry which is preliminary data.</text>
</comment>
<organism evidence="8 9">
    <name type="scientific">Bugula neritina</name>
    <name type="common">Brown bryozoan</name>
    <name type="synonym">Sertularia neritina</name>
    <dbReference type="NCBI Taxonomy" id="10212"/>
    <lineage>
        <taxon>Eukaryota</taxon>
        <taxon>Metazoa</taxon>
        <taxon>Spiralia</taxon>
        <taxon>Lophotrochozoa</taxon>
        <taxon>Bryozoa</taxon>
        <taxon>Gymnolaemata</taxon>
        <taxon>Cheilostomatida</taxon>
        <taxon>Flustrina</taxon>
        <taxon>Buguloidea</taxon>
        <taxon>Bugulidae</taxon>
        <taxon>Bugula</taxon>
    </lineage>
</organism>
<feature type="compositionally biased region" description="Polar residues" evidence="7">
    <location>
        <begin position="144"/>
        <end position="154"/>
    </location>
</feature>
<evidence type="ECO:0000256" key="4">
    <source>
        <dbReference type="ARBA" id="ARBA00023015"/>
    </source>
</evidence>
<keyword evidence="5" id="KW-0804">Transcription</keyword>
<dbReference type="PANTHER" id="PTHR13581">
    <property type="entry name" value="MRG-BINDING PROTEIN"/>
    <property type="match status" value="1"/>
</dbReference>
<keyword evidence="3" id="KW-0156">Chromatin regulator</keyword>
<evidence type="ECO:0000313" key="9">
    <source>
        <dbReference type="Proteomes" id="UP000593567"/>
    </source>
</evidence>
<comment type="subcellular location">
    <subcellularLocation>
        <location evidence="1">Nucleus</location>
    </subcellularLocation>
</comment>
<accession>A0A7J7K4A6</accession>
<evidence type="ECO:0000256" key="7">
    <source>
        <dbReference type="SAM" id="MobiDB-lite"/>
    </source>
</evidence>
<dbReference type="EMBL" id="VXIV02001464">
    <property type="protein sequence ID" value="KAF6032995.1"/>
    <property type="molecule type" value="Genomic_DNA"/>
</dbReference>
<dbReference type="AlphaFoldDB" id="A0A7J7K4A6"/>
<keyword evidence="4" id="KW-0805">Transcription regulation</keyword>
<dbReference type="GO" id="GO:0006325">
    <property type="term" value="P:chromatin organization"/>
    <property type="evidence" value="ECO:0007669"/>
    <property type="project" value="UniProtKB-KW"/>
</dbReference>
<reference evidence="8" key="1">
    <citation type="submission" date="2020-06" db="EMBL/GenBank/DDBJ databases">
        <title>Draft genome of Bugula neritina, a colonial animal packing powerful symbionts and potential medicines.</title>
        <authorList>
            <person name="Rayko M."/>
        </authorList>
    </citation>
    <scope>NUCLEOTIDE SEQUENCE [LARGE SCALE GENOMIC DNA]</scope>
    <source>
        <strain evidence="8">Kwan_BN1</strain>
    </source>
</reference>
<name>A0A7J7K4A6_BUGNE</name>
<evidence type="ECO:0000256" key="1">
    <source>
        <dbReference type="ARBA" id="ARBA00004123"/>
    </source>
</evidence>
<evidence type="ECO:0000313" key="8">
    <source>
        <dbReference type="EMBL" id="KAF6032995.1"/>
    </source>
</evidence>
<dbReference type="PANTHER" id="PTHR13581:SF5">
    <property type="entry name" value="MRG_MORF4L-BINDING PROTEIN"/>
    <property type="match status" value="1"/>
</dbReference>
<feature type="region of interest" description="Disordered" evidence="7">
    <location>
        <begin position="89"/>
        <end position="161"/>
    </location>
</feature>
<dbReference type="Proteomes" id="UP000593567">
    <property type="component" value="Unassembled WGS sequence"/>
</dbReference>
<keyword evidence="9" id="KW-1185">Reference proteome</keyword>
<dbReference type="InterPro" id="IPR012423">
    <property type="entry name" value="Eaf7/MRGBP"/>
</dbReference>
<dbReference type="GO" id="GO:0035267">
    <property type="term" value="C:NuA4 histone acetyltransferase complex"/>
    <property type="evidence" value="ECO:0007669"/>
    <property type="project" value="TreeGrafter"/>
</dbReference>
<dbReference type="OrthoDB" id="5595141at2759"/>
<evidence type="ECO:0000256" key="3">
    <source>
        <dbReference type="ARBA" id="ARBA00022853"/>
    </source>
</evidence>
<comment type="similarity">
    <text evidence="2">Belongs to the EAF7 family.</text>
</comment>
<dbReference type="Pfam" id="PF07904">
    <property type="entry name" value="Eaf7"/>
    <property type="match status" value="1"/>
</dbReference>
<dbReference type="GO" id="GO:0005634">
    <property type="term" value="C:nucleus"/>
    <property type="evidence" value="ECO:0007669"/>
    <property type="project" value="UniProtKB-SubCell"/>
</dbReference>